<sequence length="52" mass="6269">MERKQYTANEKLKIINRSRYIKIVKSEKDLKENDIFVQIKKNGKKVYIVAQK</sequence>
<evidence type="ECO:0000313" key="1">
    <source>
        <dbReference type="EMBL" id="SIM62288.1"/>
    </source>
</evidence>
<name>A0A1N5UPP2_9ARCH</name>
<gene>
    <name evidence="1" type="ORF">CSP5_1054</name>
</gene>
<dbReference type="RefSeq" id="WP_172399410.1">
    <property type="nucleotide sequence ID" value="NZ_LT671858.1"/>
</dbReference>
<organism evidence="1 2">
    <name type="scientific">Cuniculiplasma divulgatum</name>
    <dbReference type="NCBI Taxonomy" id="1673428"/>
    <lineage>
        <taxon>Archaea</taxon>
        <taxon>Methanobacteriati</taxon>
        <taxon>Thermoplasmatota</taxon>
        <taxon>Thermoplasmata</taxon>
        <taxon>Thermoplasmatales</taxon>
        <taxon>Cuniculiplasmataceae</taxon>
        <taxon>Cuniculiplasma</taxon>
    </lineage>
</organism>
<dbReference type="AlphaFoldDB" id="A0A1N5UPP2"/>
<accession>A0A1N5UPP2</accession>
<reference evidence="1 2" key="1">
    <citation type="submission" date="2016-04" db="EMBL/GenBank/DDBJ databases">
        <authorList>
            <person name="Evans L.H."/>
            <person name="Alamgir A."/>
            <person name="Owens N."/>
            <person name="Weber N.D."/>
            <person name="Virtaneva K."/>
            <person name="Barbian K."/>
            <person name="Babar A."/>
            <person name="Rosenke K."/>
        </authorList>
    </citation>
    <scope>NUCLEOTIDE SEQUENCE [LARGE SCALE GENOMIC DNA]</scope>
    <source>
        <strain evidence="2">S5(T) (JCM 30642 \VKM B-2941)</strain>
    </source>
</reference>
<dbReference type="GeneID" id="55589075"/>
<protein>
    <submittedName>
        <fullName evidence="1">Uncharacterized protein</fullName>
    </submittedName>
</protein>
<dbReference type="EMBL" id="LT671858">
    <property type="protein sequence ID" value="SIM62288.1"/>
    <property type="molecule type" value="Genomic_DNA"/>
</dbReference>
<proteinExistence type="predicted"/>
<evidence type="ECO:0000313" key="2">
    <source>
        <dbReference type="Proteomes" id="UP000195607"/>
    </source>
</evidence>
<dbReference type="Proteomes" id="UP000195607">
    <property type="component" value="Chromosome I"/>
</dbReference>